<gene>
    <name evidence="3" type="ORF">ACFPQ4_03250</name>
</gene>
<reference evidence="4" key="1">
    <citation type="journal article" date="2019" name="Int. J. Syst. Evol. Microbiol.">
        <title>The Global Catalogue of Microorganisms (GCM) 10K type strain sequencing project: providing services to taxonomists for standard genome sequencing and annotation.</title>
        <authorList>
            <consortium name="The Broad Institute Genomics Platform"/>
            <consortium name="The Broad Institute Genome Sequencing Center for Infectious Disease"/>
            <person name="Wu L."/>
            <person name="Ma J."/>
        </authorList>
    </citation>
    <scope>NUCLEOTIDE SEQUENCE [LARGE SCALE GENOMIC DNA]</scope>
    <source>
        <strain evidence="4">CGMCC 1.18578</strain>
    </source>
</reference>
<evidence type="ECO:0000256" key="2">
    <source>
        <dbReference type="SAM" id="Phobius"/>
    </source>
</evidence>
<feature type="coiled-coil region" evidence="1">
    <location>
        <begin position="931"/>
        <end position="999"/>
    </location>
</feature>
<dbReference type="EMBL" id="JBHSNC010000010">
    <property type="protein sequence ID" value="MFC5528468.1"/>
    <property type="molecule type" value="Genomic_DNA"/>
</dbReference>
<keyword evidence="1" id="KW-0175">Coiled coil</keyword>
<organism evidence="3 4">
    <name type="scientific">Cohnella yongneupensis</name>
    <dbReference type="NCBI Taxonomy" id="425006"/>
    <lineage>
        <taxon>Bacteria</taxon>
        <taxon>Bacillati</taxon>
        <taxon>Bacillota</taxon>
        <taxon>Bacilli</taxon>
        <taxon>Bacillales</taxon>
        <taxon>Paenibacillaceae</taxon>
        <taxon>Cohnella</taxon>
    </lineage>
</organism>
<sequence length="1214" mass="134010">MVAEVGSIKARMELDARGFNLELLKAKQSLTASASEAQKVNKDFKQITRSLLDLGMSGKEIRKVQQEFRQMRPDVVNQQVQQLEIKLRRLGATSDQIARIKSKMVEVQEETKRTESRMNTLHGALIAVGSIAAISGLVNMIKGLAAEANKTAMAYQGLTAISKSLNLNVEETTGLAQELADKGFMSLAESTEAVKTALATGLSIEEARKLITSLGDAAAYNRQANYGWGESIVVTLQGIKQGNSTLTDAVGVTTNLSQMYDRYAASIGTTAGKLTDAQKVQAAYNGFISDSALYAGNADQAMEGYAGSQAHFNQSMQTARAELGEAFLPVLQQLMDTIVPIISGFAEWAKNNKEVIAGVAAAAVTLGALILGATTLASVITTLSAAFAALNLSLGPIGWAITAIAAVTIGVTAYKAAADAASHSVSEFAKNQKDLNAALNDSPVKISADQYQKLSDNINILNEVLERRKKLQDEYDRREKDAHEGRGSIENTQALFDLADSIKAVDKELRGMDYSSVREAEASLLKMRDASKGALGAVVDLQRASMSETIAHADNVKEIRGLIDEYETLSKSANKTEEQKSRLEAVVKALKKEYPDLITQLDQENVWHLKNVDALKDYVNGEEARVKAASKASIETLTIAQTEAKERARLAQETINAIEEIEGGKKKSNLPNFGKMMPLAGSDPLTDSLIKKEKEKLQTEINDSNFAINEAKKLIEDMSTENWDEFRPKPSAVSPEVKKDKPKTLAEIQQEQYQASLKLNEYKKDMGRMNEQQELDELNRLKKKYESNADIRMDLEVKIHKLEELMAQEKKDLQEKSANASFKFSQEWIEQEERRMTLAGKSEEEIAQMKLEAWTRVRNRYAKDSDLYKQADTQIYQARISLIRETEQAQNSLANSLEQGYSKKLTAALKSAETELKHTLDGIDNKIKTVNTAAEQSVNSLRDAIEGVNEELQRELDIYEAQINALEQAKQQDDRAQAESEHNNRLKALEDQKTWLNENGNADPFEIAALNRQVSDEQQAWADQQKQWSFDDERQRLEGLKTAAQDRAEVRRNELENQISAIEKSKAIQVAALDDEKERLQDHWNNEETGVRAIMENGLIDTIADMAAHDEGFRERGELMMESLINGIASKKESLEAELASIQSLIGFSDTSMPSTIQAPKTGTPNVASRDAAIAAAANSPKSITLYNQMDGKTISKEVINLVGNEILQPIRAK</sequence>
<feature type="coiled-coil region" evidence="1">
    <location>
        <begin position="559"/>
        <end position="593"/>
    </location>
</feature>
<name>A0ABW0QUN1_9BACL</name>
<evidence type="ECO:0000256" key="1">
    <source>
        <dbReference type="SAM" id="Coils"/>
    </source>
</evidence>
<evidence type="ECO:0008006" key="5">
    <source>
        <dbReference type="Google" id="ProtNLM"/>
    </source>
</evidence>
<feature type="coiled-coil region" evidence="1">
    <location>
        <begin position="768"/>
        <end position="819"/>
    </location>
</feature>
<accession>A0ABW0QUN1</accession>
<evidence type="ECO:0000313" key="4">
    <source>
        <dbReference type="Proteomes" id="UP001596108"/>
    </source>
</evidence>
<comment type="caution">
    <text evidence="3">The sequence shown here is derived from an EMBL/GenBank/DDBJ whole genome shotgun (WGS) entry which is preliminary data.</text>
</comment>
<evidence type="ECO:0000313" key="3">
    <source>
        <dbReference type="EMBL" id="MFC5528468.1"/>
    </source>
</evidence>
<feature type="transmembrane region" description="Helical" evidence="2">
    <location>
        <begin position="392"/>
        <end position="414"/>
    </location>
</feature>
<protein>
    <recommendedName>
        <fullName evidence="5">Phage tail tape measure protein</fullName>
    </recommendedName>
</protein>
<dbReference type="Proteomes" id="UP001596108">
    <property type="component" value="Unassembled WGS sequence"/>
</dbReference>
<dbReference type="RefSeq" id="WP_378110306.1">
    <property type="nucleotide sequence ID" value="NZ_JBHSNC010000010.1"/>
</dbReference>
<keyword evidence="4" id="KW-1185">Reference proteome</keyword>
<keyword evidence="2" id="KW-0472">Membrane</keyword>
<feature type="transmembrane region" description="Helical" evidence="2">
    <location>
        <begin position="355"/>
        <end position="380"/>
    </location>
</feature>
<proteinExistence type="predicted"/>
<keyword evidence="2" id="KW-0812">Transmembrane</keyword>
<keyword evidence="2" id="KW-1133">Transmembrane helix</keyword>